<dbReference type="PANTHER" id="PTHR14222:SF2">
    <property type="entry name" value="CONDENSIN COMPLEX SUBUNIT 1"/>
    <property type="match status" value="1"/>
</dbReference>
<evidence type="ECO:0000259" key="6">
    <source>
        <dbReference type="Pfam" id="PF12717"/>
    </source>
</evidence>
<dbReference type="PANTHER" id="PTHR14222">
    <property type="entry name" value="CONDENSIN"/>
    <property type="match status" value="1"/>
</dbReference>
<dbReference type="GO" id="GO:0042393">
    <property type="term" value="F:histone binding"/>
    <property type="evidence" value="ECO:0007669"/>
    <property type="project" value="TreeGrafter"/>
</dbReference>
<organism evidence="7 8">
    <name type="scientific">Ancylostoma duodenale</name>
    <dbReference type="NCBI Taxonomy" id="51022"/>
    <lineage>
        <taxon>Eukaryota</taxon>
        <taxon>Metazoa</taxon>
        <taxon>Ecdysozoa</taxon>
        <taxon>Nematoda</taxon>
        <taxon>Chromadorea</taxon>
        <taxon>Rhabditida</taxon>
        <taxon>Rhabditina</taxon>
        <taxon>Rhabditomorpha</taxon>
        <taxon>Strongyloidea</taxon>
        <taxon>Ancylostomatidae</taxon>
        <taxon>Ancylostomatinae</taxon>
        <taxon>Ancylostoma</taxon>
    </lineage>
</organism>
<keyword evidence="8" id="KW-1185">Reference proteome</keyword>
<gene>
    <name evidence="7" type="ORF">ANCDUO_14720</name>
</gene>
<dbReference type="AlphaFoldDB" id="A0A0C2CZ59"/>
<dbReference type="GO" id="GO:0007076">
    <property type="term" value="P:mitotic chromosome condensation"/>
    <property type="evidence" value="ECO:0007669"/>
    <property type="project" value="InterPro"/>
</dbReference>
<accession>A0A0C2CZ59</accession>
<dbReference type="Pfam" id="PF12717">
    <property type="entry name" value="Cnd1"/>
    <property type="match status" value="1"/>
</dbReference>
<evidence type="ECO:0000256" key="1">
    <source>
        <dbReference type="ARBA" id="ARBA00004123"/>
    </source>
</evidence>
<protein>
    <recommendedName>
        <fullName evidence="6">Condensin complex subunit 1 C-terminal domain-containing protein</fullName>
    </recommendedName>
</protein>
<reference evidence="7 8" key="1">
    <citation type="submission" date="2013-12" db="EMBL/GenBank/DDBJ databases">
        <title>Draft genome of the parsitic nematode Ancylostoma duodenale.</title>
        <authorList>
            <person name="Mitreva M."/>
        </authorList>
    </citation>
    <scope>NUCLEOTIDE SEQUENCE [LARGE SCALE GENOMIC DNA]</scope>
    <source>
        <strain evidence="7 8">Zhejiang</strain>
    </source>
</reference>
<dbReference type="GO" id="GO:0051301">
    <property type="term" value="P:cell division"/>
    <property type="evidence" value="ECO:0007669"/>
    <property type="project" value="UniProtKB-KW"/>
</dbReference>
<keyword evidence="3" id="KW-0498">Mitosis</keyword>
<comment type="subcellular location">
    <subcellularLocation>
        <location evidence="1">Nucleus</location>
    </subcellularLocation>
</comment>
<sequence>MILQLDRNGAEKSQQTDSRWHVAHTKYRILWGIVDNYILKKLITHRAQTRRPAWKSHFATTVDDLIRTHISTLLESSLLKPGSTMGACLSFVVSCMRTAKYSKAIRDAATRTFSKFLLISPDLAERGASFLFTVLCCDEEPHMREYLLASGVDLLHRFPTMMENYALFIYKMANDEDFSVRLTAILYLTHLLCKDILKPRGCLSDVALSMLPSKSFTESGCGGREVAAAACNLFNELSKK</sequence>
<evidence type="ECO:0000256" key="4">
    <source>
        <dbReference type="ARBA" id="ARBA00023242"/>
    </source>
</evidence>
<evidence type="ECO:0000313" key="8">
    <source>
        <dbReference type="Proteomes" id="UP000054047"/>
    </source>
</evidence>
<keyword evidence="2" id="KW-0132">Cell division</keyword>
<dbReference type="OrthoDB" id="5853933at2759"/>
<dbReference type="GO" id="GO:0000796">
    <property type="term" value="C:condensin complex"/>
    <property type="evidence" value="ECO:0007669"/>
    <property type="project" value="TreeGrafter"/>
</dbReference>
<keyword evidence="5" id="KW-0131">Cell cycle</keyword>
<dbReference type="GO" id="GO:0000779">
    <property type="term" value="C:condensed chromosome, centromeric region"/>
    <property type="evidence" value="ECO:0007669"/>
    <property type="project" value="TreeGrafter"/>
</dbReference>
<dbReference type="SUPFAM" id="SSF48371">
    <property type="entry name" value="ARM repeat"/>
    <property type="match status" value="1"/>
</dbReference>
<dbReference type="InterPro" id="IPR032682">
    <property type="entry name" value="Cnd1_C"/>
</dbReference>
<name>A0A0C2CZ59_9BILA</name>
<dbReference type="EMBL" id="KN737858">
    <property type="protein sequence ID" value="KIH55127.1"/>
    <property type="molecule type" value="Genomic_DNA"/>
</dbReference>
<feature type="domain" description="Condensin complex subunit 1 C-terminal" evidence="6">
    <location>
        <begin position="155"/>
        <end position="209"/>
    </location>
</feature>
<evidence type="ECO:0000256" key="2">
    <source>
        <dbReference type="ARBA" id="ARBA00022618"/>
    </source>
</evidence>
<dbReference type="InterPro" id="IPR016024">
    <property type="entry name" value="ARM-type_fold"/>
</dbReference>
<evidence type="ECO:0000256" key="3">
    <source>
        <dbReference type="ARBA" id="ARBA00022776"/>
    </source>
</evidence>
<dbReference type="GO" id="GO:0005634">
    <property type="term" value="C:nucleus"/>
    <property type="evidence" value="ECO:0007669"/>
    <property type="project" value="UniProtKB-SubCell"/>
</dbReference>
<feature type="non-terminal residue" evidence="7">
    <location>
        <position position="240"/>
    </location>
</feature>
<dbReference type="GO" id="GO:0010032">
    <property type="term" value="P:meiotic chromosome condensation"/>
    <property type="evidence" value="ECO:0007669"/>
    <property type="project" value="TreeGrafter"/>
</dbReference>
<proteinExistence type="predicted"/>
<dbReference type="Proteomes" id="UP000054047">
    <property type="component" value="Unassembled WGS sequence"/>
</dbReference>
<evidence type="ECO:0000256" key="5">
    <source>
        <dbReference type="ARBA" id="ARBA00023306"/>
    </source>
</evidence>
<evidence type="ECO:0000313" key="7">
    <source>
        <dbReference type="EMBL" id="KIH55127.1"/>
    </source>
</evidence>
<dbReference type="InterPro" id="IPR026971">
    <property type="entry name" value="CND1/NCAPD3"/>
</dbReference>
<keyword evidence="4" id="KW-0539">Nucleus</keyword>